<gene>
    <name evidence="6" type="ORF">IV87_GL001508</name>
    <name evidence="7" type="ORF">SAMN04487973_1238</name>
</gene>
<dbReference type="PATRIC" id="fig|319653.3.peg.1534"/>
<keyword evidence="4 6" id="KW-0067">ATP-binding</keyword>
<dbReference type="PANTHER" id="PTHR24220:SF689">
    <property type="entry name" value="LIPOPROTEIN-RELEASING SYSTEM ATP-BINDING PROTEIN LOLD"/>
    <property type="match status" value="1"/>
</dbReference>
<evidence type="ECO:0000256" key="4">
    <source>
        <dbReference type="ARBA" id="ARBA00022840"/>
    </source>
</evidence>
<dbReference type="Pfam" id="PF00005">
    <property type="entry name" value="ABC_tran"/>
    <property type="match status" value="1"/>
</dbReference>
<evidence type="ECO:0000313" key="7">
    <source>
        <dbReference type="EMBL" id="SER87467.1"/>
    </source>
</evidence>
<reference evidence="7 9" key="2">
    <citation type="submission" date="2016-10" db="EMBL/GenBank/DDBJ databases">
        <authorList>
            <person name="Varghese N."/>
            <person name="Submissions S."/>
        </authorList>
    </citation>
    <scope>NUCLEOTIDE SEQUENCE [LARGE SCALE GENOMIC DNA]</scope>
    <source>
        <strain evidence="7 9">CGMCC 1.3889</strain>
    </source>
</reference>
<protein>
    <submittedName>
        <fullName evidence="7">ABC transport system ATP-binding protein</fullName>
    </submittedName>
    <submittedName>
        <fullName evidence="6">ABC transporter, ATP-binding protein</fullName>
    </submittedName>
</protein>
<feature type="domain" description="ABC transporter" evidence="5">
    <location>
        <begin position="2"/>
        <end position="218"/>
    </location>
</feature>
<dbReference type="GO" id="GO:0005886">
    <property type="term" value="C:plasma membrane"/>
    <property type="evidence" value="ECO:0007669"/>
    <property type="project" value="TreeGrafter"/>
</dbReference>
<dbReference type="STRING" id="319653.SAMN04487973_1238"/>
<dbReference type="GO" id="GO:0016887">
    <property type="term" value="F:ATP hydrolysis activity"/>
    <property type="evidence" value="ECO:0007669"/>
    <property type="project" value="InterPro"/>
</dbReference>
<dbReference type="Proteomes" id="UP000182818">
    <property type="component" value="Unassembled WGS sequence"/>
</dbReference>
<dbReference type="PROSITE" id="PS00211">
    <property type="entry name" value="ABC_TRANSPORTER_1"/>
    <property type="match status" value="1"/>
</dbReference>
<dbReference type="AlphaFoldDB" id="A0A0R2JVS8"/>
<dbReference type="CDD" id="cd03255">
    <property type="entry name" value="ABC_MJ0796_LolCDE_FtsE"/>
    <property type="match status" value="1"/>
</dbReference>
<evidence type="ECO:0000256" key="2">
    <source>
        <dbReference type="ARBA" id="ARBA00022448"/>
    </source>
</evidence>
<dbReference type="GeneID" id="76044532"/>
<evidence type="ECO:0000313" key="8">
    <source>
        <dbReference type="Proteomes" id="UP000051749"/>
    </source>
</evidence>
<dbReference type="EMBL" id="FOGK01000023">
    <property type="protein sequence ID" value="SER87467.1"/>
    <property type="molecule type" value="Genomic_DNA"/>
</dbReference>
<name>A0A0R2JVS8_9LACO</name>
<reference evidence="6 8" key="1">
    <citation type="journal article" date="2015" name="Genome Announc.">
        <title>Expanding the biotechnology potential of lactobacilli through comparative genomics of 213 strains and associated genera.</title>
        <authorList>
            <person name="Sun Z."/>
            <person name="Harris H.M."/>
            <person name="McCann A."/>
            <person name="Guo C."/>
            <person name="Argimon S."/>
            <person name="Zhang W."/>
            <person name="Yang X."/>
            <person name="Jeffery I.B."/>
            <person name="Cooney J.C."/>
            <person name="Kagawa T.F."/>
            <person name="Liu W."/>
            <person name="Song Y."/>
            <person name="Salvetti E."/>
            <person name="Wrobel A."/>
            <person name="Rasinkangas P."/>
            <person name="Parkhill J."/>
            <person name="Rea M.C."/>
            <person name="O'Sullivan O."/>
            <person name="Ritari J."/>
            <person name="Douillard F.P."/>
            <person name="Paul Ross R."/>
            <person name="Yang R."/>
            <person name="Briner A.E."/>
            <person name="Felis G.E."/>
            <person name="de Vos W.M."/>
            <person name="Barrangou R."/>
            <person name="Klaenhammer T.R."/>
            <person name="Caufield P.W."/>
            <person name="Cui Y."/>
            <person name="Zhang H."/>
            <person name="O'Toole P.W."/>
        </authorList>
    </citation>
    <scope>NUCLEOTIDE SEQUENCE [LARGE SCALE GENOMIC DNA]</scope>
    <source>
        <strain evidence="6 8">DSM 22301</strain>
    </source>
</reference>
<keyword evidence="9" id="KW-1185">Reference proteome</keyword>
<organism evidence="6 8">
    <name type="scientific">Pediococcus ethanolidurans</name>
    <dbReference type="NCBI Taxonomy" id="319653"/>
    <lineage>
        <taxon>Bacteria</taxon>
        <taxon>Bacillati</taxon>
        <taxon>Bacillota</taxon>
        <taxon>Bacilli</taxon>
        <taxon>Lactobacillales</taxon>
        <taxon>Lactobacillaceae</taxon>
        <taxon>Pediococcus</taxon>
    </lineage>
</organism>
<evidence type="ECO:0000259" key="5">
    <source>
        <dbReference type="PROSITE" id="PS50893"/>
    </source>
</evidence>
<dbReference type="SMART" id="SM00382">
    <property type="entry name" value="AAA"/>
    <property type="match status" value="1"/>
</dbReference>
<proteinExistence type="inferred from homology"/>
<evidence type="ECO:0000256" key="1">
    <source>
        <dbReference type="ARBA" id="ARBA00005417"/>
    </source>
</evidence>
<evidence type="ECO:0000256" key="3">
    <source>
        <dbReference type="ARBA" id="ARBA00022741"/>
    </source>
</evidence>
<dbReference type="InterPro" id="IPR003439">
    <property type="entry name" value="ABC_transporter-like_ATP-bd"/>
</dbReference>
<comment type="caution">
    <text evidence="6">The sequence shown here is derived from an EMBL/GenBank/DDBJ whole genome shotgun (WGS) entry which is preliminary data.</text>
</comment>
<evidence type="ECO:0000313" key="9">
    <source>
        <dbReference type="Proteomes" id="UP000182818"/>
    </source>
</evidence>
<keyword evidence="2" id="KW-0813">Transport</keyword>
<dbReference type="EMBL" id="JQBY01000039">
    <property type="protein sequence ID" value="KRN81182.1"/>
    <property type="molecule type" value="Genomic_DNA"/>
</dbReference>
<dbReference type="InterPro" id="IPR017911">
    <property type="entry name" value="MacB-like_ATP-bd"/>
</dbReference>
<dbReference type="PROSITE" id="PS50893">
    <property type="entry name" value="ABC_TRANSPORTER_2"/>
    <property type="match status" value="1"/>
</dbReference>
<dbReference type="Proteomes" id="UP000051749">
    <property type="component" value="Unassembled WGS sequence"/>
</dbReference>
<dbReference type="SUPFAM" id="SSF52540">
    <property type="entry name" value="P-loop containing nucleoside triphosphate hydrolases"/>
    <property type="match status" value="1"/>
</dbReference>
<dbReference type="OrthoDB" id="9791546at2"/>
<dbReference type="InterPro" id="IPR003593">
    <property type="entry name" value="AAA+_ATPase"/>
</dbReference>
<dbReference type="GO" id="GO:0022857">
    <property type="term" value="F:transmembrane transporter activity"/>
    <property type="evidence" value="ECO:0007669"/>
    <property type="project" value="TreeGrafter"/>
</dbReference>
<evidence type="ECO:0000313" key="6">
    <source>
        <dbReference type="EMBL" id="KRN81182.1"/>
    </source>
</evidence>
<keyword evidence="3" id="KW-0547">Nucleotide-binding</keyword>
<dbReference type="Gene3D" id="3.40.50.300">
    <property type="entry name" value="P-loop containing nucleotide triphosphate hydrolases"/>
    <property type="match status" value="1"/>
</dbReference>
<sequence>MLTVKNLTHWYGQADKPLYENVDLSFDSDKVYTIVGASGSGKTTFLSFIAGLDKPQKGDIFLDGKNIKKIGATNYRKHKVAIVFQQYNLLTYMSALDNILTALSVTDSGHKGEKQYVLDSLKSVGIEEADAKKNVQKLSGGQQQRVAIIRAMLVDANIVIADEPTGNLDGENSAMIIKLFQDLAHEHHKTVIIVTHDPKIADQGDVKISLEDREFVVA</sequence>
<dbReference type="GO" id="GO:0005524">
    <property type="term" value="F:ATP binding"/>
    <property type="evidence" value="ECO:0007669"/>
    <property type="project" value="UniProtKB-KW"/>
</dbReference>
<dbReference type="PANTHER" id="PTHR24220">
    <property type="entry name" value="IMPORT ATP-BINDING PROTEIN"/>
    <property type="match status" value="1"/>
</dbReference>
<dbReference type="RefSeq" id="WP_057808025.1">
    <property type="nucleotide sequence ID" value="NZ_BJYP01000046.1"/>
</dbReference>
<comment type="similarity">
    <text evidence="1">Belongs to the ABC transporter superfamily.</text>
</comment>
<dbReference type="InterPro" id="IPR015854">
    <property type="entry name" value="ABC_transpr_LolD-like"/>
</dbReference>
<dbReference type="InterPro" id="IPR017871">
    <property type="entry name" value="ABC_transporter-like_CS"/>
</dbReference>
<dbReference type="InterPro" id="IPR027417">
    <property type="entry name" value="P-loop_NTPase"/>
</dbReference>
<accession>A0A0R2JVS8</accession>